<dbReference type="InterPro" id="IPR036055">
    <property type="entry name" value="LDL_receptor-like_sf"/>
</dbReference>
<dbReference type="InterPro" id="IPR009011">
    <property type="entry name" value="Man6P_isomerase_rcpt-bd_dom_sf"/>
</dbReference>
<evidence type="ECO:0000256" key="1">
    <source>
        <dbReference type="ARBA" id="ARBA00022387"/>
    </source>
</evidence>
<accession>A0A210PR89</accession>
<evidence type="ECO:0000256" key="2">
    <source>
        <dbReference type="ARBA" id="ARBA00022729"/>
    </source>
</evidence>
<dbReference type="InterPro" id="IPR018247">
    <property type="entry name" value="EF_Hand_1_Ca_BS"/>
</dbReference>
<feature type="domain" description="MRH" evidence="7">
    <location>
        <begin position="451"/>
        <end position="552"/>
    </location>
</feature>
<evidence type="ECO:0000313" key="8">
    <source>
        <dbReference type="EMBL" id="OWF38974.1"/>
    </source>
</evidence>
<feature type="region of interest" description="Disordered" evidence="6">
    <location>
        <begin position="158"/>
        <end position="182"/>
    </location>
</feature>
<dbReference type="SUPFAM" id="SSF47473">
    <property type="entry name" value="EF-hand"/>
    <property type="match status" value="1"/>
</dbReference>
<feature type="region of interest" description="Disordered" evidence="6">
    <location>
        <begin position="262"/>
        <end position="343"/>
    </location>
</feature>
<evidence type="ECO:0000256" key="3">
    <source>
        <dbReference type="ARBA" id="ARBA00022824"/>
    </source>
</evidence>
<gene>
    <name evidence="8" type="ORF">KP79_PYT08939</name>
</gene>
<dbReference type="InterPro" id="IPR011992">
    <property type="entry name" value="EF-hand-dom_pair"/>
</dbReference>
<dbReference type="AlphaFoldDB" id="A0A210PR89"/>
<dbReference type="PROSITE" id="PS51914">
    <property type="entry name" value="MRH"/>
    <property type="match status" value="1"/>
</dbReference>
<dbReference type="PROSITE" id="PS00018">
    <property type="entry name" value="EF_HAND_1"/>
    <property type="match status" value="1"/>
</dbReference>
<feature type="compositionally biased region" description="Acidic residues" evidence="6">
    <location>
        <begin position="303"/>
        <end position="327"/>
    </location>
</feature>
<dbReference type="EMBL" id="NEDP02005550">
    <property type="protein sequence ID" value="OWF38974.1"/>
    <property type="molecule type" value="Genomic_DNA"/>
</dbReference>
<evidence type="ECO:0000256" key="6">
    <source>
        <dbReference type="SAM" id="MobiDB-lite"/>
    </source>
</evidence>
<dbReference type="SUPFAM" id="SSF50911">
    <property type="entry name" value="Mannose 6-phosphate receptor domain"/>
    <property type="match status" value="1"/>
</dbReference>
<evidence type="ECO:0000256" key="5">
    <source>
        <dbReference type="ARBA" id="ARBA00023157"/>
    </source>
</evidence>
<keyword evidence="9" id="KW-1185">Reference proteome</keyword>
<dbReference type="InterPro" id="IPR039794">
    <property type="entry name" value="Gtb1-like"/>
</dbReference>
<keyword evidence="2" id="KW-0732">Signal</keyword>
<evidence type="ECO:0000313" key="9">
    <source>
        <dbReference type="Proteomes" id="UP000242188"/>
    </source>
</evidence>
<proteinExistence type="predicted"/>
<dbReference type="OrthoDB" id="28322at2759"/>
<dbReference type="InterPro" id="IPR028146">
    <property type="entry name" value="PRKCSH_N"/>
</dbReference>
<dbReference type="InterPro" id="IPR044865">
    <property type="entry name" value="MRH_dom"/>
</dbReference>
<dbReference type="GO" id="GO:0006491">
    <property type="term" value="P:N-glycan processing"/>
    <property type="evidence" value="ECO:0007669"/>
    <property type="project" value="TreeGrafter"/>
</dbReference>
<dbReference type="GO" id="GO:0017177">
    <property type="term" value="C:glucosidase II complex"/>
    <property type="evidence" value="ECO:0007669"/>
    <property type="project" value="TreeGrafter"/>
</dbReference>
<dbReference type="Gene3D" id="2.70.130.10">
    <property type="entry name" value="Mannose-6-phosphate receptor binding domain"/>
    <property type="match status" value="1"/>
</dbReference>
<keyword evidence="5" id="KW-1015">Disulfide bond</keyword>
<evidence type="ECO:0000256" key="4">
    <source>
        <dbReference type="ARBA" id="ARBA00022837"/>
    </source>
</evidence>
<dbReference type="Proteomes" id="UP000242188">
    <property type="component" value="Unassembled WGS sequence"/>
</dbReference>
<organism evidence="8 9">
    <name type="scientific">Mizuhopecten yessoensis</name>
    <name type="common">Japanese scallop</name>
    <name type="synonym">Patinopecten yessoensis</name>
    <dbReference type="NCBI Taxonomy" id="6573"/>
    <lineage>
        <taxon>Eukaryota</taxon>
        <taxon>Metazoa</taxon>
        <taxon>Spiralia</taxon>
        <taxon>Lophotrochozoa</taxon>
        <taxon>Mollusca</taxon>
        <taxon>Bivalvia</taxon>
        <taxon>Autobranchia</taxon>
        <taxon>Pteriomorphia</taxon>
        <taxon>Pectinida</taxon>
        <taxon>Pectinoidea</taxon>
        <taxon>Pectinidae</taxon>
        <taxon>Mizuhopecten</taxon>
    </lineage>
</organism>
<dbReference type="STRING" id="6573.A0A210PR89"/>
<sequence>MANASHYQPNSENVFACLDGSQTFPYTYVNDDYCDCTDGSDEPGTSACPNGKFTCTNAGHRPLIVPASRVNDGVCDCCDGTDEYSGNIACVDSCKELGKKHKEEVERIMKQQEEGMKKKQEFAEAGKKMKEEKKARLEQLQGDKEAAEAERQEMEIKKNEAEVPEKEAKDKHQAAWDEDKARRTAEKDLVTASAAFQELDSNNDNFVDVLEMVIHNEFDIDSNGVVSEEEVKEHLEEADKVDEDTFVTKIWPNIKQIYKSLVPEPAEADGQAAPPAEPQGETAPPPGEETKDSPNSLPPPPLDPEDDYEEDEEEEGEDDEEEDDLDGRDDYHDPGPSTAAPVMSITGAGTLATLAPTTNEIQDPLVKAAIAKAMVSVQENLSQNETEEEGEDKMPAYDEETQVLIEAADAARNAFNAADEKLQSINREITSLQSYMNLDFGNDEEFSELKDKCFEYTDREYTYKLCTYERASQRPKAGGTETSLGNWGRWSGPDNDRYSSQLYERGQNCWNGPDRSVKVHFKCGPENQLINAYEPSRCEYAFDFVTPVSCSGRLSPMETRSHDEL</sequence>
<reference evidence="8 9" key="1">
    <citation type="journal article" date="2017" name="Nat. Ecol. Evol.">
        <title>Scallop genome provides insights into evolution of bilaterian karyotype and development.</title>
        <authorList>
            <person name="Wang S."/>
            <person name="Zhang J."/>
            <person name="Jiao W."/>
            <person name="Li J."/>
            <person name="Xun X."/>
            <person name="Sun Y."/>
            <person name="Guo X."/>
            <person name="Huan P."/>
            <person name="Dong B."/>
            <person name="Zhang L."/>
            <person name="Hu X."/>
            <person name="Sun X."/>
            <person name="Wang J."/>
            <person name="Zhao C."/>
            <person name="Wang Y."/>
            <person name="Wang D."/>
            <person name="Huang X."/>
            <person name="Wang R."/>
            <person name="Lv J."/>
            <person name="Li Y."/>
            <person name="Zhang Z."/>
            <person name="Liu B."/>
            <person name="Lu W."/>
            <person name="Hui Y."/>
            <person name="Liang J."/>
            <person name="Zhou Z."/>
            <person name="Hou R."/>
            <person name="Li X."/>
            <person name="Liu Y."/>
            <person name="Li H."/>
            <person name="Ning X."/>
            <person name="Lin Y."/>
            <person name="Zhao L."/>
            <person name="Xing Q."/>
            <person name="Dou J."/>
            <person name="Li Y."/>
            <person name="Mao J."/>
            <person name="Guo H."/>
            <person name="Dou H."/>
            <person name="Li T."/>
            <person name="Mu C."/>
            <person name="Jiang W."/>
            <person name="Fu Q."/>
            <person name="Fu X."/>
            <person name="Miao Y."/>
            <person name="Liu J."/>
            <person name="Yu Q."/>
            <person name="Li R."/>
            <person name="Liao H."/>
            <person name="Li X."/>
            <person name="Kong Y."/>
            <person name="Jiang Z."/>
            <person name="Chourrout D."/>
            <person name="Li R."/>
            <person name="Bao Z."/>
        </authorList>
    </citation>
    <scope>NUCLEOTIDE SEQUENCE [LARGE SCALE GENOMIC DNA]</scope>
    <source>
        <strain evidence="8 9">PY_sf001</strain>
    </source>
</reference>
<dbReference type="PANTHER" id="PTHR12630:SF1">
    <property type="entry name" value="GLUCOSIDASE 2 SUBUNIT BETA"/>
    <property type="match status" value="1"/>
</dbReference>
<dbReference type="Gene3D" id="4.10.400.10">
    <property type="entry name" value="Low-density Lipoprotein Receptor"/>
    <property type="match status" value="1"/>
</dbReference>
<keyword evidence="4" id="KW-0106">Calcium</keyword>
<dbReference type="Pfam" id="PF12999">
    <property type="entry name" value="PRKCSH-like"/>
    <property type="match status" value="1"/>
</dbReference>
<dbReference type="InterPro" id="IPR036607">
    <property type="entry name" value="PRKCSH"/>
</dbReference>
<comment type="caution">
    <text evidence="8">The sequence shown here is derived from an EMBL/GenBank/DDBJ whole genome shotgun (WGS) entry which is preliminary data.</text>
</comment>
<dbReference type="Pfam" id="PF13015">
    <property type="entry name" value="PRKCSH_1"/>
    <property type="match status" value="1"/>
</dbReference>
<evidence type="ECO:0000259" key="7">
    <source>
        <dbReference type="PROSITE" id="PS51914"/>
    </source>
</evidence>
<protein>
    <recommendedName>
        <fullName evidence="1">Glucosidase 2 subunit beta</fullName>
    </recommendedName>
</protein>
<name>A0A210PR89_MIZYE</name>
<dbReference type="PANTHER" id="PTHR12630">
    <property type="entry name" value="N-LINKED OLIGOSACCHARIDE PROCESSING"/>
    <property type="match status" value="1"/>
</dbReference>
<keyword evidence="3" id="KW-0256">Endoplasmic reticulum</keyword>